<dbReference type="AlphaFoldDB" id="A0A316YZS7"/>
<dbReference type="EMBL" id="KZ819308">
    <property type="protein sequence ID" value="PWN94957.1"/>
    <property type="molecule type" value="Genomic_DNA"/>
</dbReference>
<dbReference type="Proteomes" id="UP000245946">
    <property type="component" value="Unassembled WGS sequence"/>
</dbReference>
<dbReference type="GeneID" id="37271072"/>
<proteinExistence type="predicted"/>
<dbReference type="InterPro" id="IPR052848">
    <property type="entry name" value="CHCH_domain-containing_protein"/>
</dbReference>
<evidence type="ECO:0000313" key="3">
    <source>
        <dbReference type="Proteomes" id="UP000245946"/>
    </source>
</evidence>
<dbReference type="GO" id="GO:0045333">
    <property type="term" value="P:cellular respiration"/>
    <property type="evidence" value="ECO:0007669"/>
    <property type="project" value="TreeGrafter"/>
</dbReference>
<dbReference type="InterPro" id="IPR031731">
    <property type="entry name" value="CX9C"/>
</dbReference>
<evidence type="ECO:0000259" key="1">
    <source>
        <dbReference type="Pfam" id="PF16860"/>
    </source>
</evidence>
<keyword evidence="3" id="KW-1185">Reference proteome</keyword>
<dbReference type="Gene3D" id="1.10.287.2900">
    <property type="match status" value="2"/>
</dbReference>
<dbReference type="GO" id="GO:0005758">
    <property type="term" value="C:mitochondrial intermembrane space"/>
    <property type="evidence" value="ECO:0007669"/>
    <property type="project" value="TreeGrafter"/>
</dbReference>
<dbReference type="Pfam" id="PF16860">
    <property type="entry name" value="CX9C"/>
    <property type="match status" value="1"/>
</dbReference>
<dbReference type="PANTHER" id="PTHR47106">
    <property type="entry name" value="COILED-COIL-HELIX-COILED-COIL-HELIX DOMAIN-CONTAINING PROTEIN 5"/>
    <property type="match status" value="1"/>
</dbReference>
<name>A0A316YZS7_9BASI</name>
<evidence type="ECO:0000313" key="2">
    <source>
        <dbReference type="EMBL" id="PWN94957.1"/>
    </source>
</evidence>
<accession>A0A316YZS7</accession>
<sequence>MEDTMERVAAHCSQQLDTYQRCLLANRERAPQECAAYKTALSACAAEAVPLLSAVKARCAGAVRAYDECLAANRGAADDELASACTPVLKRLWECTEAVKREEAQKEQRAKAGIDK</sequence>
<protein>
    <recommendedName>
        <fullName evidence="1">IMS import disulfide relay-system CHCH-CHCH-like Cx9C domain-containing protein</fullName>
    </recommendedName>
</protein>
<organism evidence="2 3">
    <name type="scientific">Tilletiopsis washingtonensis</name>
    <dbReference type="NCBI Taxonomy" id="58919"/>
    <lineage>
        <taxon>Eukaryota</taxon>
        <taxon>Fungi</taxon>
        <taxon>Dikarya</taxon>
        <taxon>Basidiomycota</taxon>
        <taxon>Ustilaginomycotina</taxon>
        <taxon>Exobasidiomycetes</taxon>
        <taxon>Entylomatales</taxon>
        <taxon>Entylomatales incertae sedis</taxon>
        <taxon>Tilletiopsis</taxon>
    </lineage>
</organism>
<dbReference type="PANTHER" id="PTHR47106:SF1">
    <property type="entry name" value="COILED-COIL-HELIX-COILED-COIL-HELIX DOMAIN-CONTAINING PROTEIN 5"/>
    <property type="match status" value="1"/>
</dbReference>
<reference evidence="2 3" key="1">
    <citation type="journal article" date="2018" name="Mol. Biol. Evol.">
        <title>Broad Genomic Sampling Reveals a Smut Pathogenic Ancestry of the Fungal Clade Ustilaginomycotina.</title>
        <authorList>
            <person name="Kijpornyongpan T."/>
            <person name="Mondo S.J."/>
            <person name="Barry K."/>
            <person name="Sandor L."/>
            <person name="Lee J."/>
            <person name="Lipzen A."/>
            <person name="Pangilinan J."/>
            <person name="LaButti K."/>
            <person name="Hainaut M."/>
            <person name="Henrissat B."/>
            <person name="Grigoriev I.V."/>
            <person name="Spatafora J.W."/>
            <person name="Aime M.C."/>
        </authorList>
    </citation>
    <scope>NUCLEOTIDE SEQUENCE [LARGE SCALE GENOMIC DNA]</scope>
    <source>
        <strain evidence="2 3">MCA 4186</strain>
    </source>
</reference>
<dbReference type="RefSeq" id="XP_025595236.1">
    <property type="nucleotide sequence ID" value="XM_025743528.1"/>
</dbReference>
<gene>
    <name evidence="2" type="ORF">FA09DRAFT_332610</name>
</gene>
<dbReference type="OrthoDB" id="2581252at2759"/>
<feature type="domain" description="IMS import disulfide relay-system CHCH-CHCH-like Cx9C" evidence="1">
    <location>
        <begin position="5"/>
        <end position="49"/>
    </location>
</feature>